<dbReference type="GO" id="GO:0005840">
    <property type="term" value="C:ribosome"/>
    <property type="evidence" value="ECO:0007669"/>
    <property type="project" value="InterPro"/>
</dbReference>
<dbReference type="PANTHER" id="PTHR11125">
    <property type="entry name" value="SUPPRESSOR OF TY 5"/>
    <property type="match status" value="1"/>
</dbReference>
<dbReference type="Pfam" id="PF11942">
    <property type="entry name" value="Spt5_N"/>
    <property type="match status" value="1"/>
</dbReference>
<dbReference type="InterPro" id="IPR014722">
    <property type="entry name" value="Rib_uL2_dom2"/>
</dbReference>
<feature type="domain" description="KOW" evidence="14">
    <location>
        <begin position="425"/>
        <end position="452"/>
    </location>
</feature>
<feature type="region of interest" description="Disordered" evidence="12">
    <location>
        <begin position="1"/>
        <end position="146"/>
    </location>
</feature>
<keyword evidence="6" id="KW-0805">Transcription regulation</keyword>
<dbReference type="FunFam" id="3.30.70.940:FF:000007">
    <property type="entry name" value="Transcription elongation factor SPT5"/>
    <property type="match status" value="1"/>
</dbReference>
<dbReference type="CDD" id="cd06083">
    <property type="entry name" value="KOW_Spt5_3"/>
    <property type="match status" value="1"/>
</dbReference>
<dbReference type="CDD" id="cd06082">
    <property type="entry name" value="KOW_Spt5_2"/>
    <property type="match status" value="1"/>
</dbReference>
<dbReference type="Pfam" id="PF23037">
    <property type="entry name" value="KOWx_SPT5"/>
    <property type="match status" value="1"/>
</dbReference>
<dbReference type="GO" id="GO:0003729">
    <property type="term" value="F:mRNA binding"/>
    <property type="evidence" value="ECO:0007669"/>
    <property type="project" value="TreeGrafter"/>
</dbReference>
<feature type="domain" description="KOW" evidence="14">
    <location>
        <begin position="601"/>
        <end position="628"/>
    </location>
</feature>
<dbReference type="CDD" id="cd06085">
    <property type="entry name" value="KOW_Spt5_5"/>
    <property type="match status" value="1"/>
</dbReference>
<feature type="domain" description="KOW" evidence="14">
    <location>
        <begin position="477"/>
        <end position="504"/>
    </location>
</feature>
<dbReference type="SMART" id="SM00739">
    <property type="entry name" value="KOW"/>
    <property type="match status" value="6"/>
</dbReference>
<evidence type="ECO:0000256" key="4">
    <source>
        <dbReference type="ARBA" id="ARBA00022553"/>
    </source>
</evidence>
<dbReference type="CDD" id="cd09888">
    <property type="entry name" value="NGN_Euk"/>
    <property type="match status" value="1"/>
</dbReference>
<dbReference type="Pfam" id="PF23291">
    <property type="entry name" value="KOW4_SPT5"/>
    <property type="match status" value="1"/>
</dbReference>
<dbReference type="GO" id="GO:0032784">
    <property type="term" value="P:regulation of DNA-templated transcription elongation"/>
    <property type="evidence" value="ECO:0007669"/>
    <property type="project" value="InterPro"/>
</dbReference>
<comment type="function">
    <text evidence="10">May regulate transcription elongation by RNA polymerase II. May enhance transcriptional pausing at sites proximal to the promoter, which may in turn facilitate the assembly of an elongation competent RNA polymerase II complex.</text>
</comment>
<sequence>MARRRDEEDDDVEEEEYEDEDEQLLDDEDYDEDEDEGRGGGGSSRKRRRSDFIDDVAEEDDEEDEDDDDEGYGGGRGGRRQNKAPRSGSHFFDLEAQVDSDDEEEEDEGEDDFIVDNGADLPDEDVGRRLHRRPLPLREDEQEDVEALERSIQARYARSSHTEYDEETTEVEQQALLPSVRDPKLWMVKCAIGRERETAVCLMQKYIDKGSELQIRSVIALDHLKNYIYIEADKEAHVREAVKGLRNIFATKIMLVPIREMTDVLSVESKAIDLSRDTWVRMKIGTYKGDLAQVVDVDNVRQRVTVKLIPRIDLQALANKLEGREVAKKKAFVPPPRFMNVDEARELHIRVERRRDPMTGDYFENIGGMLFKDGFLYKTVSMKSISSQNIKPTFDELEKFRTPSENGESEMVGLSTLFANRKKGHFMKGDAVIVVKGDLKNLKGWVEKVEEENVHIRPEMKGLPKTLAVNEKELCKYFEPGNHVKVVSGTKEGATGMVVKVEQHVLIILSDTTKEHIRVFADDVVESSEVTTGVTKIGEYELHDLVLLDNNSFGVIIRVESEAFQVLKGVPERPEVSLVKLREIKCKLEKKFNVQDRYRNAVSVKDVVRILEGPCKGKQGPVEHIYKGVLFVYDRHHLEHAGFICAKADSCCIVGGSRSNGDRNGESFSRFGGFKTPPRIPPSPRRFSRGGPPFDTGGRHRGGRGGHDALVGTTVKIRQGPFKGYRGRVVDIKGQSVRVELESQMKVVTVDRNFISDNVVISTPYRDTSRYGMGSETPMHPSRTPLHPYMTPMRDAGATPIHDGMRTPMRDRAWNPYAPMSPPRDNWEEGNPASWGTSPQYQPGSPPSRTYEAPTPGSGWASTPGGNYSEAGTPRDSSSAYANAPSPYMPSTPSGQPMTPSSGSYIPGTPGGQPMTPGTGGLDIMSPVIGAENEGPWFMQDILVNVRKSGDETLGVIQEVLSDGSCKVALGSNGSGDTVIALPSEMEIVAPRKSDKIKIMGGSLRGVTGKLIGVDGTDGIVRIDDSLDVKILDLVILAKLP</sequence>
<feature type="compositionally biased region" description="Polar residues" evidence="12">
    <location>
        <begin position="892"/>
        <end position="904"/>
    </location>
</feature>
<feature type="compositionally biased region" description="Acidic residues" evidence="12">
    <location>
        <begin position="7"/>
        <end position="36"/>
    </location>
</feature>
<dbReference type="InterPro" id="IPR041973">
    <property type="entry name" value="KOW_Spt5_1"/>
</dbReference>
<keyword evidence="4" id="KW-0597">Phosphoprotein</keyword>
<dbReference type="OrthoDB" id="28901at2759"/>
<dbReference type="CDD" id="cd06081">
    <property type="entry name" value="KOW_Spt5_1"/>
    <property type="match status" value="1"/>
</dbReference>
<keyword evidence="7" id="KW-0010">Activator</keyword>
<dbReference type="InterPro" id="IPR005100">
    <property type="entry name" value="NGN-domain"/>
</dbReference>
<dbReference type="InterPro" id="IPR039385">
    <property type="entry name" value="NGN_Euk"/>
</dbReference>
<evidence type="ECO:0000256" key="12">
    <source>
        <dbReference type="SAM" id="MobiDB-lite"/>
    </source>
</evidence>
<feature type="region of interest" description="Disordered" evidence="12">
    <location>
        <begin position="802"/>
        <end position="920"/>
    </location>
</feature>
<evidence type="ECO:0000256" key="5">
    <source>
        <dbReference type="ARBA" id="ARBA00022737"/>
    </source>
</evidence>
<evidence type="ECO:0000256" key="10">
    <source>
        <dbReference type="ARBA" id="ARBA00056652"/>
    </source>
</evidence>
<dbReference type="RefSeq" id="XP_021285436.1">
    <property type="nucleotide sequence ID" value="XM_021429761.1"/>
</dbReference>
<dbReference type="GO" id="GO:0003735">
    <property type="term" value="F:structural constituent of ribosome"/>
    <property type="evidence" value="ECO:0007669"/>
    <property type="project" value="InterPro"/>
</dbReference>
<evidence type="ECO:0000256" key="8">
    <source>
        <dbReference type="ARBA" id="ARBA00023163"/>
    </source>
</evidence>
<organism evidence="15 16">
    <name type="scientific">Herrania umbratica</name>
    <dbReference type="NCBI Taxonomy" id="108875"/>
    <lineage>
        <taxon>Eukaryota</taxon>
        <taxon>Viridiplantae</taxon>
        <taxon>Streptophyta</taxon>
        <taxon>Embryophyta</taxon>
        <taxon>Tracheophyta</taxon>
        <taxon>Spermatophyta</taxon>
        <taxon>Magnoliopsida</taxon>
        <taxon>eudicotyledons</taxon>
        <taxon>Gunneridae</taxon>
        <taxon>Pentapetalae</taxon>
        <taxon>rosids</taxon>
        <taxon>malvids</taxon>
        <taxon>Malvales</taxon>
        <taxon>Malvaceae</taxon>
        <taxon>Byttnerioideae</taxon>
        <taxon>Herrania</taxon>
    </lineage>
</organism>
<dbReference type="PROSITE" id="PS01108">
    <property type="entry name" value="RIBOSOMAL_L24"/>
    <property type="match status" value="1"/>
</dbReference>
<keyword evidence="5" id="KW-0677">Repeat</keyword>
<feature type="compositionally biased region" description="Basic and acidic residues" evidence="12">
    <location>
        <begin position="803"/>
        <end position="813"/>
    </location>
</feature>
<dbReference type="Pfam" id="PF23038">
    <property type="entry name" value="KOW6_SPT51-2"/>
    <property type="match status" value="1"/>
</dbReference>
<dbReference type="Pfam" id="PF23287">
    <property type="entry name" value="KOW7_SPT5"/>
    <property type="match status" value="1"/>
</dbReference>
<dbReference type="PIRSF" id="PIRSF036945">
    <property type="entry name" value="Spt5"/>
    <property type="match status" value="1"/>
</dbReference>
<dbReference type="Gene3D" id="2.30.30.30">
    <property type="match status" value="4"/>
</dbReference>
<dbReference type="GO" id="GO:0003746">
    <property type="term" value="F:translation elongation factor activity"/>
    <property type="evidence" value="ECO:0007669"/>
    <property type="project" value="UniProtKB-KW"/>
</dbReference>
<dbReference type="SMART" id="SM00738">
    <property type="entry name" value="NGN"/>
    <property type="match status" value="1"/>
</dbReference>
<evidence type="ECO:0000256" key="2">
    <source>
        <dbReference type="ARBA" id="ARBA00006956"/>
    </source>
</evidence>
<evidence type="ECO:0000256" key="11">
    <source>
        <dbReference type="PIRNR" id="PIRNR036945"/>
    </source>
</evidence>
<dbReference type="FunFam" id="2.30.30.30:FF:000027">
    <property type="entry name" value="Transcription elongation factor SPT5"/>
    <property type="match status" value="1"/>
</dbReference>
<dbReference type="InterPro" id="IPR036735">
    <property type="entry name" value="NGN_dom_sf"/>
</dbReference>
<reference evidence="16" key="1">
    <citation type="submission" date="2025-08" db="UniProtKB">
        <authorList>
            <consortium name="RefSeq"/>
        </authorList>
    </citation>
    <scope>IDENTIFICATION</scope>
    <source>
        <tissue evidence="16">Leaf</tissue>
    </source>
</reference>
<feature type="compositionally biased region" description="Acidic residues" evidence="12">
    <location>
        <begin position="96"/>
        <end position="114"/>
    </location>
</feature>
<feature type="domain" description="KOW" evidence="14">
    <location>
        <begin position="990"/>
        <end position="1017"/>
    </location>
</feature>
<dbReference type="SUPFAM" id="SSF50104">
    <property type="entry name" value="Translation proteins SH3-like domain"/>
    <property type="match status" value="2"/>
</dbReference>
<dbReference type="GeneID" id="110417412"/>
<dbReference type="FunFam" id="2.30.30.30:FF:000024">
    <property type="entry name" value="Transcription elongation factor SPT5"/>
    <property type="match status" value="1"/>
</dbReference>
<dbReference type="Pfam" id="PF23284">
    <property type="entry name" value="KOW2_Spt5"/>
    <property type="match status" value="1"/>
</dbReference>
<feature type="domain" description="NusG-like N-terminal" evidence="13">
    <location>
        <begin position="182"/>
        <end position="268"/>
    </location>
</feature>
<evidence type="ECO:0000256" key="1">
    <source>
        <dbReference type="ARBA" id="ARBA00004123"/>
    </source>
</evidence>
<dbReference type="FunFam" id="2.30.30.30:FF:000028">
    <property type="entry name" value="Transcription elongation factor SPT5"/>
    <property type="match status" value="1"/>
</dbReference>
<keyword evidence="15" id="KW-1185">Reference proteome</keyword>
<dbReference type="Pfam" id="PF23290">
    <property type="entry name" value="KOW5_SPT5"/>
    <property type="match status" value="1"/>
</dbReference>
<dbReference type="GO" id="GO:0006368">
    <property type="term" value="P:transcription elongation by RNA polymerase II"/>
    <property type="evidence" value="ECO:0007669"/>
    <property type="project" value="TreeGrafter"/>
</dbReference>
<dbReference type="InterPro" id="IPR008991">
    <property type="entry name" value="Translation_prot_SH3-like_sf"/>
</dbReference>
<name>A0A6J1AF60_9ROSI</name>
<dbReference type="Pfam" id="PF03439">
    <property type="entry name" value="Spt5-NGN"/>
    <property type="match status" value="1"/>
</dbReference>
<dbReference type="CDD" id="cd06084">
    <property type="entry name" value="KOW_Spt5_4"/>
    <property type="match status" value="1"/>
</dbReference>
<feature type="compositionally biased region" description="Polar residues" evidence="12">
    <location>
        <begin position="834"/>
        <end position="843"/>
    </location>
</feature>
<dbReference type="Proteomes" id="UP000504621">
    <property type="component" value="Unplaced"/>
</dbReference>
<proteinExistence type="inferred from homology"/>
<dbReference type="Pfam" id="PF23042">
    <property type="entry name" value="KOW1_SPT5"/>
    <property type="match status" value="1"/>
</dbReference>
<evidence type="ECO:0000256" key="7">
    <source>
        <dbReference type="ARBA" id="ARBA00023159"/>
    </source>
</evidence>
<dbReference type="InterPro" id="IPR057934">
    <property type="entry name" value="KOW_Spt5_7"/>
</dbReference>
<evidence type="ECO:0000256" key="6">
    <source>
        <dbReference type="ARBA" id="ARBA00023015"/>
    </source>
</evidence>
<dbReference type="Gene3D" id="3.30.70.940">
    <property type="entry name" value="NusG, N-terminal domain"/>
    <property type="match status" value="1"/>
</dbReference>
<dbReference type="CDD" id="cd06086">
    <property type="entry name" value="KOW_Spt5_6"/>
    <property type="match status" value="1"/>
</dbReference>
<dbReference type="InterPro" id="IPR041978">
    <property type="entry name" value="KOW_Spt5_5"/>
</dbReference>
<evidence type="ECO:0000313" key="16">
    <source>
        <dbReference type="RefSeq" id="XP_021285436.1"/>
    </source>
</evidence>
<dbReference type="PANTHER" id="PTHR11125:SF7">
    <property type="entry name" value="TRANSCRIPTION ELONGATION FACTOR SPT5"/>
    <property type="match status" value="1"/>
</dbReference>
<dbReference type="InterPro" id="IPR006645">
    <property type="entry name" value="NGN-like_dom"/>
</dbReference>
<keyword evidence="8 11" id="KW-0804">Transcription</keyword>
<evidence type="ECO:0000313" key="15">
    <source>
        <dbReference type="Proteomes" id="UP000504621"/>
    </source>
</evidence>
<dbReference type="InterPro" id="IPR005824">
    <property type="entry name" value="KOW"/>
</dbReference>
<feature type="region of interest" description="Disordered" evidence="12">
    <location>
        <begin position="665"/>
        <end position="709"/>
    </location>
</feature>
<dbReference type="InterPro" id="IPR041976">
    <property type="entry name" value="KOW_Spt5_3"/>
</dbReference>
<evidence type="ECO:0000256" key="3">
    <source>
        <dbReference type="ARBA" id="ARBA00022491"/>
    </source>
</evidence>
<gene>
    <name evidence="16" type="primary">LOC110417412</name>
</gene>
<dbReference type="InterPro" id="IPR005825">
    <property type="entry name" value="Ribosomal_uL24_CS"/>
</dbReference>
<dbReference type="FunFam" id="2.30.30.30:FF:000043">
    <property type="entry name" value="Transcription elongation factor SPT5"/>
    <property type="match status" value="1"/>
</dbReference>
<evidence type="ECO:0000259" key="13">
    <source>
        <dbReference type="SMART" id="SM00738"/>
    </source>
</evidence>
<comment type="subcellular location">
    <subcellularLocation>
        <location evidence="1 11">Nucleus</location>
    </subcellularLocation>
</comment>
<feature type="domain" description="KOW" evidence="14">
    <location>
        <begin position="273"/>
        <end position="300"/>
    </location>
</feature>
<dbReference type="InterPro" id="IPR017071">
    <property type="entry name" value="TF_Spt5_eukaryote"/>
</dbReference>
<keyword evidence="9 11" id="KW-0539">Nucleus</keyword>
<dbReference type="InterPro" id="IPR041975">
    <property type="entry name" value="KOW_Spt5_2"/>
</dbReference>
<dbReference type="GO" id="GO:0006357">
    <property type="term" value="P:regulation of transcription by RNA polymerase II"/>
    <property type="evidence" value="ECO:0007669"/>
    <property type="project" value="InterPro"/>
</dbReference>
<protein>
    <recommendedName>
        <fullName evidence="11">Transcription elongation factor SPT5</fullName>
    </recommendedName>
</protein>
<evidence type="ECO:0000256" key="9">
    <source>
        <dbReference type="ARBA" id="ARBA00023242"/>
    </source>
</evidence>
<dbReference type="InterPro" id="IPR057935">
    <property type="entry name" value="KOW_Spt5_6_plant"/>
</dbReference>
<evidence type="ECO:0000259" key="14">
    <source>
        <dbReference type="SMART" id="SM00739"/>
    </source>
</evidence>
<keyword evidence="3" id="KW-0678">Repressor</keyword>
<dbReference type="InterPro" id="IPR022581">
    <property type="entry name" value="Spt5_N"/>
</dbReference>
<feature type="compositionally biased region" description="Low complexity" evidence="12">
    <location>
        <begin position="877"/>
        <end position="891"/>
    </location>
</feature>
<dbReference type="InterPro" id="IPR057936">
    <property type="entry name" value="KOWx_Spt5"/>
</dbReference>
<dbReference type="AlphaFoldDB" id="A0A6J1AF60"/>
<feature type="compositionally biased region" description="Acidic residues" evidence="12">
    <location>
        <begin position="53"/>
        <end position="71"/>
    </location>
</feature>
<keyword evidence="16" id="KW-0251">Elongation factor</keyword>
<keyword evidence="16" id="KW-0648">Protein biosynthesis</keyword>
<accession>A0A6J1AF60</accession>
<dbReference type="GO" id="GO:0032044">
    <property type="term" value="C:DSIF complex"/>
    <property type="evidence" value="ECO:0007669"/>
    <property type="project" value="TreeGrafter"/>
</dbReference>
<dbReference type="InterPro" id="IPR039659">
    <property type="entry name" value="SPT5"/>
</dbReference>
<feature type="domain" description="KOW" evidence="14">
    <location>
        <begin position="708"/>
        <end position="735"/>
    </location>
</feature>
<dbReference type="InterPro" id="IPR041977">
    <property type="entry name" value="KOW_Spt5_4"/>
</dbReference>
<comment type="similarity">
    <text evidence="2 11">Belongs to the SPT5 family.</text>
</comment>